<evidence type="ECO:0000313" key="3">
    <source>
        <dbReference type="EMBL" id="SFQ20804.1"/>
    </source>
</evidence>
<keyword evidence="4" id="KW-1185">Reference proteome</keyword>
<reference evidence="4" key="1">
    <citation type="submission" date="2016-10" db="EMBL/GenBank/DDBJ databases">
        <authorList>
            <person name="Varghese N."/>
            <person name="Submissions S."/>
        </authorList>
    </citation>
    <scope>NUCLEOTIDE SEQUENCE [LARGE SCALE GENOMIC DNA]</scope>
    <source>
        <strain evidence="4">DSM 11706</strain>
    </source>
</reference>
<dbReference type="PROSITE" id="PS00092">
    <property type="entry name" value="N6_MTASE"/>
    <property type="match status" value="1"/>
</dbReference>
<dbReference type="OrthoDB" id="9803017at2"/>
<keyword evidence="1 3" id="KW-0489">Methyltransferase</keyword>
<dbReference type="Pfam" id="PF03602">
    <property type="entry name" value="Cons_hypoth95"/>
    <property type="match status" value="1"/>
</dbReference>
<gene>
    <name evidence="3" type="ORF">SAMN05421670_1343</name>
</gene>
<dbReference type="GO" id="GO:0008168">
    <property type="term" value="F:methyltransferase activity"/>
    <property type="evidence" value="ECO:0007669"/>
    <property type="project" value="UniProtKB-KW"/>
</dbReference>
<dbReference type="NCBIfam" id="TIGR00095">
    <property type="entry name" value="16S rRNA (guanine(966)-N(2))-methyltransferase RsmD"/>
    <property type="match status" value="1"/>
</dbReference>
<evidence type="ECO:0000313" key="4">
    <source>
        <dbReference type="Proteomes" id="UP000198734"/>
    </source>
</evidence>
<dbReference type="PIRSF" id="PIRSF004553">
    <property type="entry name" value="CHP00095"/>
    <property type="match status" value="1"/>
</dbReference>
<dbReference type="PANTHER" id="PTHR43542:SF1">
    <property type="entry name" value="METHYLTRANSFERASE"/>
    <property type="match status" value="1"/>
</dbReference>
<dbReference type="PANTHER" id="PTHR43542">
    <property type="entry name" value="METHYLTRANSFERASE"/>
    <property type="match status" value="1"/>
</dbReference>
<proteinExistence type="predicted"/>
<evidence type="ECO:0000256" key="1">
    <source>
        <dbReference type="ARBA" id="ARBA00022603"/>
    </source>
</evidence>
<dbReference type="InterPro" id="IPR002052">
    <property type="entry name" value="DNA_methylase_N6_adenine_CS"/>
</dbReference>
<dbReference type="SUPFAM" id="SSF53335">
    <property type="entry name" value="S-adenosyl-L-methionine-dependent methyltransferases"/>
    <property type="match status" value="1"/>
</dbReference>
<dbReference type="InterPro" id="IPR029063">
    <property type="entry name" value="SAM-dependent_MTases_sf"/>
</dbReference>
<dbReference type="EMBL" id="FOXU01000001">
    <property type="protein sequence ID" value="SFQ20804.1"/>
    <property type="molecule type" value="Genomic_DNA"/>
</dbReference>
<dbReference type="AlphaFoldDB" id="A0A1I5WLY7"/>
<dbReference type="GO" id="GO:0031167">
    <property type="term" value="P:rRNA methylation"/>
    <property type="evidence" value="ECO:0007669"/>
    <property type="project" value="InterPro"/>
</dbReference>
<dbReference type="GO" id="GO:0003676">
    <property type="term" value="F:nucleic acid binding"/>
    <property type="evidence" value="ECO:0007669"/>
    <property type="project" value="InterPro"/>
</dbReference>
<organism evidence="3 4">
    <name type="scientific">Psychrobacillus psychrotolerans</name>
    <dbReference type="NCBI Taxonomy" id="126156"/>
    <lineage>
        <taxon>Bacteria</taxon>
        <taxon>Bacillati</taxon>
        <taxon>Bacillota</taxon>
        <taxon>Bacilli</taxon>
        <taxon>Bacillales</taxon>
        <taxon>Bacillaceae</taxon>
        <taxon>Psychrobacillus</taxon>
    </lineage>
</organism>
<dbReference type="RefSeq" id="WP_093535356.1">
    <property type="nucleotide sequence ID" value="NZ_FOXU01000001.1"/>
</dbReference>
<dbReference type="InterPro" id="IPR004398">
    <property type="entry name" value="RNA_MeTrfase_RsmD"/>
</dbReference>
<evidence type="ECO:0000256" key="2">
    <source>
        <dbReference type="ARBA" id="ARBA00022679"/>
    </source>
</evidence>
<dbReference type="Gene3D" id="3.40.50.150">
    <property type="entry name" value="Vaccinia Virus protein VP39"/>
    <property type="match status" value="1"/>
</dbReference>
<protein>
    <submittedName>
        <fullName evidence="3">16S rRNA (Guanine(966)-N(2))-methyltransferase RsmD</fullName>
    </submittedName>
</protein>
<keyword evidence="2 3" id="KW-0808">Transferase</keyword>
<sequence>MRVISGSRKGLPLKAVPGMNTRPTTDKVKESIFNMIGPYFDGGIAVDLFAGSGNLGIESLSRGIDTCIFIEKDPKAIQTIKDNLTKCRLEDSGEIFKADATRAVKAIEKRELKIDLLFVDPPYDKLVYYDLVQSLVDKGCMSKSAIIVCEHEKNVTLEKSYGDFELVKKEIYGGTVISIYRCLKEEEN</sequence>
<dbReference type="STRING" id="126156.SAMN05421670_1343"/>
<dbReference type="CDD" id="cd02440">
    <property type="entry name" value="AdoMet_MTases"/>
    <property type="match status" value="1"/>
</dbReference>
<accession>A0A1I5WLY7</accession>
<dbReference type="Proteomes" id="UP000198734">
    <property type="component" value="Unassembled WGS sequence"/>
</dbReference>
<name>A0A1I5WLY7_9BACI</name>